<sequence length="83" mass="9395">MEILIRYGRVSKTHMTQSCQDKYWAPTRSFGLACRRQITVMDDSSSVCRMTAILCCTLYQCHTKSTTGLIGLLDFCKPIPILS</sequence>
<dbReference type="AlphaFoldDB" id="A0A7J7HUJ1"/>
<accession>A0A7J7HUJ1</accession>
<reference evidence="2" key="1">
    <citation type="journal article" date="2020" name="Nat. Commun.">
        <title>Genome assembly of wild tea tree DASZ reveals pedigree and selection history of tea varieties.</title>
        <authorList>
            <person name="Zhang W."/>
            <person name="Zhang Y."/>
            <person name="Qiu H."/>
            <person name="Guo Y."/>
            <person name="Wan H."/>
            <person name="Zhang X."/>
            <person name="Scossa F."/>
            <person name="Alseekh S."/>
            <person name="Zhang Q."/>
            <person name="Wang P."/>
            <person name="Xu L."/>
            <person name="Schmidt M.H."/>
            <person name="Jia X."/>
            <person name="Li D."/>
            <person name="Zhu A."/>
            <person name="Guo F."/>
            <person name="Chen W."/>
            <person name="Ni D."/>
            <person name="Usadel B."/>
            <person name="Fernie A.R."/>
            <person name="Wen W."/>
        </authorList>
    </citation>
    <scope>NUCLEOTIDE SEQUENCE [LARGE SCALE GENOMIC DNA]</scope>
    <source>
        <strain evidence="2">cv. G240</strain>
    </source>
</reference>
<reference evidence="1 2" key="2">
    <citation type="submission" date="2020-07" db="EMBL/GenBank/DDBJ databases">
        <title>Genome assembly of wild tea tree DASZ reveals pedigree and selection history of tea varieties.</title>
        <authorList>
            <person name="Zhang W."/>
        </authorList>
    </citation>
    <scope>NUCLEOTIDE SEQUENCE [LARGE SCALE GENOMIC DNA]</scope>
    <source>
        <strain evidence="2">cv. G240</strain>
        <tissue evidence="1">Leaf</tissue>
    </source>
</reference>
<evidence type="ECO:0000313" key="1">
    <source>
        <dbReference type="EMBL" id="KAF5956165.1"/>
    </source>
</evidence>
<gene>
    <name evidence="1" type="ORF">HYC85_009021</name>
</gene>
<protein>
    <submittedName>
        <fullName evidence="1">Uncharacterized protein</fullName>
    </submittedName>
</protein>
<keyword evidence="2" id="KW-1185">Reference proteome</keyword>
<name>A0A7J7HUJ1_CAMSI</name>
<proteinExistence type="predicted"/>
<comment type="caution">
    <text evidence="1">The sequence shown here is derived from an EMBL/GenBank/DDBJ whole genome shotgun (WGS) entry which is preliminary data.</text>
</comment>
<organism evidence="1 2">
    <name type="scientific">Camellia sinensis</name>
    <name type="common">Tea plant</name>
    <name type="synonym">Thea sinensis</name>
    <dbReference type="NCBI Taxonomy" id="4442"/>
    <lineage>
        <taxon>Eukaryota</taxon>
        <taxon>Viridiplantae</taxon>
        <taxon>Streptophyta</taxon>
        <taxon>Embryophyta</taxon>
        <taxon>Tracheophyta</taxon>
        <taxon>Spermatophyta</taxon>
        <taxon>Magnoliopsida</taxon>
        <taxon>eudicotyledons</taxon>
        <taxon>Gunneridae</taxon>
        <taxon>Pentapetalae</taxon>
        <taxon>asterids</taxon>
        <taxon>Ericales</taxon>
        <taxon>Theaceae</taxon>
        <taxon>Camellia</taxon>
    </lineage>
</organism>
<dbReference type="EMBL" id="JACBKZ010000003">
    <property type="protein sequence ID" value="KAF5956165.1"/>
    <property type="molecule type" value="Genomic_DNA"/>
</dbReference>
<evidence type="ECO:0000313" key="2">
    <source>
        <dbReference type="Proteomes" id="UP000593564"/>
    </source>
</evidence>
<dbReference type="Proteomes" id="UP000593564">
    <property type="component" value="Unassembled WGS sequence"/>
</dbReference>